<dbReference type="InterPro" id="IPR032710">
    <property type="entry name" value="NTF2-like_dom_sf"/>
</dbReference>
<dbReference type="InterPro" id="IPR011944">
    <property type="entry name" value="Steroid_delta5-4_isomerase"/>
</dbReference>
<evidence type="ECO:0000313" key="3">
    <source>
        <dbReference type="Proteomes" id="UP001152755"/>
    </source>
</evidence>
<dbReference type="Pfam" id="PF12680">
    <property type="entry name" value="SnoaL_2"/>
    <property type="match status" value="1"/>
</dbReference>
<keyword evidence="3" id="KW-1185">Reference proteome</keyword>
<dbReference type="AlphaFoldDB" id="A0A9X4RGZ0"/>
<dbReference type="InterPro" id="IPR037401">
    <property type="entry name" value="SnoaL-like"/>
</dbReference>
<proteinExistence type="predicted"/>
<protein>
    <submittedName>
        <fullName evidence="2">SgcJ/EcaC family oxidoreductase</fullName>
    </submittedName>
</protein>
<dbReference type="SUPFAM" id="SSF54427">
    <property type="entry name" value="NTF2-like"/>
    <property type="match status" value="1"/>
</dbReference>
<reference evidence="2" key="1">
    <citation type="submission" date="2022-08" db="EMBL/GenBank/DDBJ databases">
        <title>Genome analysis of Corynebacteriales strain.</title>
        <authorList>
            <person name="Lee S.D."/>
        </authorList>
    </citation>
    <scope>NUCLEOTIDE SEQUENCE</scope>
    <source>
        <strain evidence="2">D3-21</strain>
    </source>
</reference>
<dbReference type="Gene3D" id="3.10.450.50">
    <property type="match status" value="1"/>
</dbReference>
<comment type="caution">
    <text evidence="2">The sequence shown here is derived from an EMBL/GenBank/DDBJ whole genome shotgun (WGS) entry which is preliminary data.</text>
</comment>
<dbReference type="NCBIfam" id="TIGR02246">
    <property type="entry name" value="SgcJ/EcaC family oxidoreductase"/>
    <property type="match status" value="1"/>
</dbReference>
<evidence type="ECO:0000259" key="1">
    <source>
        <dbReference type="Pfam" id="PF12680"/>
    </source>
</evidence>
<dbReference type="Proteomes" id="UP001152755">
    <property type="component" value="Unassembled WGS sequence"/>
</dbReference>
<dbReference type="EMBL" id="JANRHA010000004">
    <property type="protein sequence ID" value="MDG3014526.1"/>
    <property type="molecule type" value="Genomic_DNA"/>
</dbReference>
<feature type="domain" description="SnoaL-like" evidence="1">
    <location>
        <begin position="23"/>
        <end position="122"/>
    </location>
</feature>
<name>A0A9X4RGZ0_9ACTN</name>
<gene>
    <name evidence="2" type="ORF">NVS88_08135</name>
</gene>
<accession>A0A9X4RGZ0</accession>
<sequence>MNPRTPKTLEDSVAAADAIRKTVQAYVDAVGAADPDAILALYADDATVEDPVGSRVRVGRDEIAAFYARSAGYANRSELLACRIAGDSAAFHFRITTTLPDKTIEIEPIDVMVFDEDAKIVQMRAFWAPEDYRTL</sequence>
<evidence type="ECO:0000313" key="2">
    <source>
        <dbReference type="EMBL" id="MDG3014526.1"/>
    </source>
</evidence>
<dbReference type="RefSeq" id="WP_277831315.1">
    <property type="nucleotide sequence ID" value="NZ_JAAIVF010000001.1"/>
</dbReference>
<organism evidence="2 3">
    <name type="scientific">Speluncibacter jeojiensis</name>
    <dbReference type="NCBI Taxonomy" id="2710754"/>
    <lineage>
        <taxon>Bacteria</taxon>
        <taxon>Bacillati</taxon>
        <taxon>Actinomycetota</taxon>
        <taxon>Actinomycetes</taxon>
        <taxon>Mycobacteriales</taxon>
        <taxon>Speluncibacteraceae</taxon>
        <taxon>Speluncibacter</taxon>
    </lineage>
</organism>